<reference evidence="1" key="1">
    <citation type="submission" date="2022-07" db="EMBL/GenBank/DDBJ databases">
        <title>Complete genome of Mycoplasma equigenitalium type strain T37.</title>
        <authorList>
            <person name="Spergser J."/>
        </authorList>
    </citation>
    <scope>NUCLEOTIDE SEQUENCE</scope>
    <source>
        <strain evidence="1">T37</strain>
    </source>
</reference>
<evidence type="ECO:0000313" key="1">
    <source>
        <dbReference type="EMBL" id="UUD36718.1"/>
    </source>
</evidence>
<evidence type="ECO:0008006" key="3">
    <source>
        <dbReference type="Google" id="ProtNLM"/>
    </source>
</evidence>
<keyword evidence="2" id="KW-1185">Reference proteome</keyword>
<dbReference type="SUPFAM" id="SSF74942">
    <property type="entry name" value="YhbC-like, C-terminal domain"/>
    <property type="match status" value="1"/>
</dbReference>
<sequence length="136" mass="16065">MKEKILNKFRDLISSITIKNDLVEIESIFDNLDDVSALSKKITDYIATIDETFLQKYNIEVFSKGTEIDINQHNLQNFVENKLKVVCNKTVNKHNEYIGQIIEHNNEFIVIKWNAKGQFRKQQITWDDIDKIELYI</sequence>
<proteinExistence type="predicted"/>
<dbReference type="InterPro" id="IPR036847">
    <property type="entry name" value="RimP_C_sf"/>
</dbReference>
<evidence type="ECO:0000313" key="2">
    <source>
        <dbReference type="Proteomes" id="UP001059576"/>
    </source>
</evidence>
<dbReference type="Gene3D" id="2.30.30.180">
    <property type="entry name" value="Ribosome maturation factor RimP, C-terminal domain"/>
    <property type="match status" value="1"/>
</dbReference>
<dbReference type="RefSeq" id="WP_129723230.1">
    <property type="nucleotide sequence ID" value="NZ_CP101808.1"/>
</dbReference>
<name>A0ABY5J0D3_9BACT</name>
<accession>A0ABY5J0D3</accession>
<dbReference type="EMBL" id="CP101808">
    <property type="protein sequence ID" value="UUD36718.1"/>
    <property type="molecule type" value="Genomic_DNA"/>
</dbReference>
<protein>
    <recommendedName>
        <fullName evidence="3">Ribosome maturation factor RimP</fullName>
    </recommendedName>
</protein>
<dbReference type="Proteomes" id="UP001059576">
    <property type="component" value="Chromosome"/>
</dbReference>
<gene>
    <name evidence="1" type="ORF">NPA09_02315</name>
</gene>
<organism evidence="1 2">
    <name type="scientific">Mycoplasmopsis equigenitalium</name>
    <dbReference type="NCBI Taxonomy" id="114883"/>
    <lineage>
        <taxon>Bacteria</taxon>
        <taxon>Bacillati</taxon>
        <taxon>Mycoplasmatota</taxon>
        <taxon>Mycoplasmoidales</taxon>
        <taxon>Metamycoplasmataceae</taxon>
        <taxon>Mycoplasmopsis</taxon>
    </lineage>
</organism>